<dbReference type="InterPro" id="IPR038670">
    <property type="entry name" value="HslJ-like_sf"/>
</dbReference>
<organism evidence="2 3">
    <name type="scientific">Cohaesibacter gelatinilyticus</name>
    <dbReference type="NCBI Taxonomy" id="372072"/>
    <lineage>
        <taxon>Bacteria</taxon>
        <taxon>Pseudomonadati</taxon>
        <taxon>Pseudomonadota</taxon>
        <taxon>Alphaproteobacteria</taxon>
        <taxon>Hyphomicrobiales</taxon>
        <taxon>Cohaesibacteraceae</taxon>
    </lineage>
</organism>
<sequence length="206" mass="22632">MCGDHDIVKSGFYLSFLFGMASCLVPVASSHAHEHGTAADFQATSAIPKLDRRVFSPSPGELNAIGIIASIPDPALIENGQSGLTITPITMVGRWTIKSVRTQDNNLRKVQKILLNPAVLTLRKNGQFTMTTGCAHNTGTILWNEEQFSLGMVLSNETKCNKAQRQVEQRILQILHQVSQLERKDADQVSFQDESGQDLITLSRAE</sequence>
<keyword evidence="3" id="KW-1185">Reference proteome</keyword>
<dbReference type="Pfam" id="PF03724">
    <property type="entry name" value="META"/>
    <property type="match status" value="1"/>
</dbReference>
<proteinExistence type="predicted"/>
<accession>A0A285PIM9</accession>
<reference evidence="2 3" key="1">
    <citation type="submission" date="2017-09" db="EMBL/GenBank/DDBJ databases">
        <authorList>
            <person name="Ehlers B."/>
            <person name="Leendertz F.H."/>
        </authorList>
    </citation>
    <scope>NUCLEOTIDE SEQUENCE [LARGE SCALE GENOMIC DNA]</scope>
    <source>
        <strain evidence="2 3">DSM 18289</strain>
    </source>
</reference>
<evidence type="ECO:0000313" key="2">
    <source>
        <dbReference type="EMBL" id="SNZ21590.1"/>
    </source>
</evidence>
<dbReference type="InterPro" id="IPR005184">
    <property type="entry name" value="DUF306_Meta_HslJ"/>
</dbReference>
<dbReference type="Proteomes" id="UP000219439">
    <property type="component" value="Unassembled WGS sequence"/>
</dbReference>
<dbReference type="EMBL" id="OBEL01000010">
    <property type="protein sequence ID" value="SNZ21590.1"/>
    <property type="molecule type" value="Genomic_DNA"/>
</dbReference>
<name>A0A285PIM9_9HYPH</name>
<feature type="domain" description="DUF306" evidence="1">
    <location>
        <begin position="93"/>
        <end position="202"/>
    </location>
</feature>
<gene>
    <name evidence="2" type="ORF">SAMN06265368_4714</name>
</gene>
<dbReference type="AlphaFoldDB" id="A0A285PIM9"/>
<dbReference type="Gene3D" id="2.40.128.270">
    <property type="match status" value="1"/>
</dbReference>
<evidence type="ECO:0000313" key="3">
    <source>
        <dbReference type="Proteomes" id="UP000219439"/>
    </source>
</evidence>
<protein>
    <submittedName>
        <fullName evidence="2">META domain-containing protein</fullName>
    </submittedName>
</protein>
<evidence type="ECO:0000259" key="1">
    <source>
        <dbReference type="Pfam" id="PF03724"/>
    </source>
</evidence>